<reference evidence="2 3" key="1">
    <citation type="submission" date="2018-02" db="EMBL/GenBank/DDBJ databases">
        <title>Insights into the biology of acidophilic members of the Acidiferrobacteraceae family derived from comparative genomic analyses.</title>
        <authorList>
            <person name="Issotta F."/>
            <person name="Thyssen C."/>
            <person name="Mena C."/>
            <person name="Moya A."/>
            <person name="Bellenberg S."/>
            <person name="Sproer C."/>
            <person name="Covarrubias P.C."/>
            <person name="Sand W."/>
            <person name="Quatrini R."/>
            <person name="Vera M."/>
        </authorList>
    </citation>
    <scope>NUCLEOTIDE SEQUENCE [LARGE SCALE GENOMIC DNA]</scope>
    <source>
        <strain evidence="3">m-1</strain>
    </source>
</reference>
<dbReference type="InterPro" id="IPR003695">
    <property type="entry name" value="Ppx_GppA_N"/>
</dbReference>
<dbReference type="InterPro" id="IPR030673">
    <property type="entry name" value="PyroPPase_GppA_Ppx"/>
</dbReference>
<dbReference type="SUPFAM" id="SSF109604">
    <property type="entry name" value="HD-domain/PDEase-like"/>
    <property type="match status" value="1"/>
</dbReference>
<dbReference type="RefSeq" id="WP_065970798.1">
    <property type="nucleotide sequence ID" value="NZ_CP080624.1"/>
</dbReference>
<evidence type="ECO:0000313" key="3">
    <source>
        <dbReference type="Proteomes" id="UP000253250"/>
    </source>
</evidence>
<dbReference type="Gene3D" id="3.30.420.40">
    <property type="match status" value="1"/>
</dbReference>
<keyword evidence="1" id="KW-0378">Hydrolase</keyword>
<dbReference type="Gene3D" id="1.10.3210.10">
    <property type="entry name" value="Hypothetical protein af1432"/>
    <property type="match status" value="1"/>
</dbReference>
<dbReference type="CDD" id="cd24053">
    <property type="entry name" value="ASKHA_NBD_EcPPX-GppA-like"/>
    <property type="match status" value="1"/>
</dbReference>
<dbReference type="PANTHER" id="PTHR30005:SF0">
    <property type="entry name" value="RETROGRADE REGULATION PROTEIN 2"/>
    <property type="match status" value="1"/>
</dbReference>
<proteinExistence type="predicted"/>
<evidence type="ECO:0000313" key="2">
    <source>
        <dbReference type="EMBL" id="RCN59239.1"/>
    </source>
</evidence>
<protein>
    <submittedName>
        <fullName evidence="2">Ppx/GppA family phosphatase</fullName>
    </submittedName>
</protein>
<gene>
    <name evidence="2" type="ORF">C4900_05905</name>
</gene>
<sequence length="518" mass="56208">MPKALAKAALRAPKKIVKRMARNRSPVIAAVDLGSNSFHLVIAKVENGEPVVVDKLREMLRFGSGLDHKQHIRPAAAKAALACLRRFGQRLALWRPELVRAVGTNTLRQAVGAESFLRKAQARLGVPVEVVSGIEEARLIYRGVSPGIAAEARALVVDIGGGSTELIVGVGGHAEVLESVTMGCVTLTDRLFAGHLLTEARFAQAVTFAQHQLMPLRERLRAAHWDRAVGSSGTIRAVEAVARELGVATGGLTADALTELKERVLAQRHVDRLVLPGLATERAPVFAGGLAIVIALFDVLEITTMEVAKGALREGVLRDLIGRLSGVDVRSEAIARLAARWPNPYGTGMAERIDALFEMVAGPWRLSPEDRRFLGWAVQLHACGTAINRLHYERHSAYIVAHAELAGFAPREQALLGMLVAMHRGKWTQLAVAGIKRSFGDAAVRLAILTRIVVVLLRIEQSLAISSRRAPWRLSARASTLEISTPLRANPMRDAFWRELGPELADMQKGGIRFLLNG</sequence>
<dbReference type="InterPro" id="IPR043129">
    <property type="entry name" value="ATPase_NBD"/>
</dbReference>
<dbReference type="PANTHER" id="PTHR30005">
    <property type="entry name" value="EXOPOLYPHOSPHATASE"/>
    <property type="match status" value="1"/>
</dbReference>
<dbReference type="InterPro" id="IPR048950">
    <property type="entry name" value="Ppx_GppA_C"/>
</dbReference>
<keyword evidence="3" id="KW-1185">Reference proteome</keyword>
<dbReference type="Pfam" id="PF21447">
    <property type="entry name" value="Ppx-GppA_III"/>
    <property type="match status" value="1"/>
</dbReference>
<accession>A0A1C2G102</accession>
<evidence type="ECO:0000256" key="1">
    <source>
        <dbReference type="ARBA" id="ARBA00022801"/>
    </source>
</evidence>
<dbReference type="Gene3D" id="3.30.420.150">
    <property type="entry name" value="Exopolyphosphatase. Domain 2"/>
    <property type="match status" value="1"/>
</dbReference>
<dbReference type="AlphaFoldDB" id="A0A1C2G102"/>
<dbReference type="Pfam" id="PF02541">
    <property type="entry name" value="Ppx-GppA"/>
    <property type="match status" value="1"/>
</dbReference>
<dbReference type="EMBL" id="PSYR01000001">
    <property type="protein sequence ID" value="RCN59239.1"/>
    <property type="molecule type" value="Genomic_DNA"/>
</dbReference>
<dbReference type="InterPro" id="IPR050273">
    <property type="entry name" value="GppA/Ppx_hydrolase"/>
</dbReference>
<dbReference type="OrthoDB" id="9793035at2"/>
<name>A0A1C2G102_9GAMM</name>
<dbReference type="GO" id="GO:0016462">
    <property type="term" value="F:pyrophosphatase activity"/>
    <property type="evidence" value="ECO:0007669"/>
    <property type="project" value="TreeGrafter"/>
</dbReference>
<comment type="caution">
    <text evidence="2">The sequence shown here is derived from an EMBL/GenBank/DDBJ whole genome shotgun (WGS) entry which is preliminary data.</text>
</comment>
<organism evidence="2 3">
    <name type="scientific">Acidiferrobacter thiooxydans</name>
    <dbReference type="NCBI Taxonomy" id="163359"/>
    <lineage>
        <taxon>Bacteria</taxon>
        <taxon>Pseudomonadati</taxon>
        <taxon>Pseudomonadota</taxon>
        <taxon>Gammaproteobacteria</taxon>
        <taxon>Acidiferrobacterales</taxon>
        <taxon>Acidiferrobacteraceae</taxon>
        <taxon>Acidiferrobacter</taxon>
    </lineage>
</organism>
<dbReference type="STRING" id="163359.A9R16_13000"/>
<dbReference type="Proteomes" id="UP000253250">
    <property type="component" value="Unassembled WGS sequence"/>
</dbReference>
<dbReference type="SUPFAM" id="SSF53067">
    <property type="entry name" value="Actin-like ATPase domain"/>
    <property type="match status" value="2"/>
</dbReference>
<dbReference type="PIRSF" id="PIRSF001267">
    <property type="entry name" value="Pyrophosphatase_GppA_Ppx"/>
    <property type="match status" value="1"/>
</dbReference>